<dbReference type="Pfam" id="PF09756">
    <property type="entry name" value="DDRGK"/>
    <property type="match status" value="1"/>
</dbReference>
<dbReference type="FunFam" id="1.10.10.10:FF:000143">
    <property type="entry name" value="DDRGK domain-containing protein 1"/>
    <property type="match status" value="1"/>
</dbReference>
<evidence type="ECO:0000313" key="13">
    <source>
        <dbReference type="Proteomes" id="UP000694920"/>
    </source>
</evidence>
<gene>
    <name evidence="14" type="primary">LOC107270407</name>
</gene>
<dbReference type="InterPro" id="IPR050899">
    <property type="entry name" value="DDRGK_domain-containing"/>
</dbReference>
<keyword evidence="6" id="KW-0256">Endoplasmic reticulum</keyword>
<evidence type="ECO:0000256" key="9">
    <source>
        <dbReference type="ARBA" id="ARBA00049608"/>
    </source>
</evidence>
<reference evidence="14" key="1">
    <citation type="submission" date="2025-08" db="UniProtKB">
        <authorList>
            <consortium name="RefSeq"/>
        </authorList>
    </citation>
    <scope>IDENTIFICATION</scope>
</reference>
<dbReference type="SUPFAM" id="SSF46785">
    <property type="entry name" value="Winged helix' DNA-binding domain"/>
    <property type="match status" value="1"/>
</dbReference>
<dbReference type="InterPro" id="IPR036388">
    <property type="entry name" value="WH-like_DNA-bd_sf"/>
</dbReference>
<dbReference type="PANTHER" id="PTHR48176:SF1">
    <property type="entry name" value="DDRGK DOMAIN-CONTAINING PROTEIN 1"/>
    <property type="match status" value="1"/>
</dbReference>
<dbReference type="AlphaFoldDB" id="A0AAJ7C390"/>
<dbReference type="CTD" id="65992"/>
<evidence type="ECO:0000256" key="3">
    <source>
        <dbReference type="ARBA" id="ARBA00018218"/>
    </source>
</evidence>
<dbReference type="KEGG" id="ccin:107270407"/>
<proteinExistence type="inferred from homology"/>
<feature type="region of interest" description="Disordered" evidence="11">
    <location>
        <begin position="29"/>
        <end position="158"/>
    </location>
</feature>
<accession>A0AAJ7C390</accession>
<dbReference type="GeneID" id="107270407"/>
<evidence type="ECO:0000256" key="6">
    <source>
        <dbReference type="ARBA" id="ARBA00022824"/>
    </source>
</evidence>
<sequence length="294" mass="34009">MDPTLLVSIAVVLVILIISLSFLSRRKSDESKTACEVQGPAVRGQPVRRAAGVRNARRRMRGDVAPQAERDVANVSDEESNDEATERVEFPDNKVGAKKRAKLEAKAEKKAHREAAEREREDRRKREQLLQEERDKLTEKERAEEQRQEEIERKEREEKAKREYEEYLKMKEAFSVEEEGYDECDEEEQKNLLQEFLAYIKRNKVVVLEDLAAHFGLRTVNVIERIQDLQTEGNLTGVIDDRGKFIYISHDELEAVAKFVRQRGRVSITELAENSNRLINLNSGNDCRNTVEAR</sequence>
<evidence type="ECO:0000256" key="10">
    <source>
        <dbReference type="ARBA" id="ARBA00049687"/>
    </source>
</evidence>
<dbReference type="GO" id="GO:0005789">
    <property type="term" value="C:endoplasmic reticulum membrane"/>
    <property type="evidence" value="ECO:0007669"/>
    <property type="project" value="UniProtKB-SubCell"/>
</dbReference>
<dbReference type="RefSeq" id="XP_015600891.1">
    <property type="nucleotide sequence ID" value="XM_015745405.2"/>
</dbReference>
<feature type="compositionally biased region" description="Basic and acidic residues" evidence="11">
    <location>
        <begin position="102"/>
        <end position="158"/>
    </location>
</feature>
<comment type="similarity">
    <text evidence="2">Belongs to the DDRGK1 family.</text>
</comment>
<dbReference type="Proteomes" id="UP000694920">
    <property type="component" value="Unplaced"/>
</dbReference>
<keyword evidence="13" id="KW-1185">Reference proteome</keyword>
<dbReference type="PANTHER" id="PTHR48176">
    <property type="entry name" value="DDRGK DOMAIN-CONTAINING PROTEIN 1"/>
    <property type="match status" value="1"/>
</dbReference>
<feature type="transmembrane region" description="Helical" evidence="12">
    <location>
        <begin position="6"/>
        <end position="23"/>
    </location>
</feature>
<comment type="function">
    <text evidence="9">Substrate adapter for ufmylation, the covalent attachment of the ubiquitin-like modifier UFM1 to substrate proteins. Required for ufmylation of Atg9; protects the nervous system during aging, possibly by stabilizing Atg9 and supporting its function.</text>
</comment>
<dbReference type="InterPro" id="IPR019153">
    <property type="entry name" value="DDRGK_dom-contain"/>
</dbReference>
<keyword evidence="5" id="KW-0833">Ubl conjugation pathway</keyword>
<dbReference type="InterPro" id="IPR036390">
    <property type="entry name" value="WH_DNA-bd_sf"/>
</dbReference>
<keyword evidence="7 12" id="KW-1133">Transmembrane helix</keyword>
<evidence type="ECO:0000256" key="2">
    <source>
        <dbReference type="ARBA" id="ARBA00009829"/>
    </source>
</evidence>
<evidence type="ECO:0000256" key="5">
    <source>
        <dbReference type="ARBA" id="ARBA00022786"/>
    </source>
</evidence>
<protein>
    <recommendedName>
        <fullName evidence="3">DDRGK domain-containing protein 1</fullName>
    </recommendedName>
</protein>
<evidence type="ECO:0000256" key="8">
    <source>
        <dbReference type="ARBA" id="ARBA00023136"/>
    </source>
</evidence>
<keyword evidence="8 12" id="KW-0472">Membrane</keyword>
<keyword evidence="4 12" id="KW-0812">Transmembrane</keyword>
<comment type="subunit">
    <text evidence="10">Interacts with Atg9; the interaction is transient.</text>
</comment>
<evidence type="ECO:0000256" key="12">
    <source>
        <dbReference type="SAM" id="Phobius"/>
    </source>
</evidence>
<dbReference type="Gene3D" id="1.10.10.10">
    <property type="entry name" value="Winged helix-like DNA-binding domain superfamily/Winged helix DNA-binding domain"/>
    <property type="match status" value="1"/>
</dbReference>
<evidence type="ECO:0000313" key="14">
    <source>
        <dbReference type="RefSeq" id="XP_015600891.1"/>
    </source>
</evidence>
<comment type="subcellular location">
    <subcellularLocation>
        <location evidence="1">Endoplasmic reticulum membrane</location>
        <topology evidence="1">Single-pass membrane protein</topology>
    </subcellularLocation>
</comment>
<evidence type="ECO:0000256" key="11">
    <source>
        <dbReference type="SAM" id="MobiDB-lite"/>
    </source>
</evidence>
<evidence type="ECO:0000256" key="1">
    <source>
        <dbReference type="ARBA" id="ARBA00004389"/>
    </source>
</evidence>
<evidence type="ECO:0000256" key="4">
    <source>
        <dbReference type="ARBA" id="ARBA00022692"/>
    </source>
</evidence>
<dbReference type="SMART" id="SM01128">
    <property type="entry name" value="DDRGK"/>
    <property type="match status" value="1"/>
</dbReference>
<dbReference type="GO" id="GO:0044389">
    <property type="term" value="F:ubiquitin-like protein ligase binding"/>
    <property type="evidence" value="ECO:0007669"/>
    <property type="project" value="TreeGrafter"/>
</dbReference>
<organism evidence="13 14">
    <name type="scientific">Cephus cinctus</name>
    <name type="common">Wheat stem sawfly</name>
    <dbReference type="NCBI Taxonomy" id="211228"/>
    <lineage>
        <taxon>Eukaryota</taxon>
        <taxon>Metazoa</taxon>
        <taxon>Ecdysozoa</taxon>
        <taxon>Arthropoda</taxon>
        <taxon>Hexapoda</taxon>
        <taxon>Insecta</taxon>
        <taxon>Pterygota</taxon>
        <taxon>Neoptera</taxon>
        <taxon>Endopterygota</taxon>
        <taxon>Hymenoptera</taxon>
        <taxon>Cephoidea</taxon>
        <taxon>Cephidae</taxon>
        <taxon>Cephus</taxon>
    </lineage>
</organism>
<name>A0AAJ7C390_CEPCN</name>
<evidence type="ECO:0000256" key="7">
    <source>
        <dbReference type="ARBA" id="ARBA00022989"/>
    </source>
</evidence>